<keyword evidence="6" id="KW-0969">Cilium</keyword>
<evidence type="ECO:0000256" key="10">
    <source>
        <dbReference type="SAM" id="Coils"/>
    </source>
</evidence>
<evidence type="ECO:0000259" key="14">
    <source>
        <dbReference type="Pfam" id="PF25022"/>
    </source>
</evidence>
<proteinExistence type="predicted"/>
<organism evidence="15 16">
    <name type="scientific">Bubo bubo</name>
    <name type="common">Eurasian eagle-owl</name>
    <name type="synonym">Strix bubo</name>
    <dbReference type="NCBI Taxonomy" id="30461"/>
    <lineage>
        <taxon>Eukaryota</taxon>
        <taxon>Metazoa</taxon>
        <taxon>Chordata</taxon>
        <taxon>Craniata</taxon>
        <taxon>Vertebrata</taxon>
        <taxon>Euteleostomi</taxon>
        <taxon>Archelosauria</taxon>
        <taxon>Archosauria</taxon>
        <taxon>Dinosauria</taxon>
        <taxon>Saurischia</taxon>
        <taxon>Theropoda</taxon>
        <taxon>Coelurosauria</taxon>
        <taxon>Aves</taxon>
        <taxon>Neognathae</taxon>
        <taxon>Neoaves</taxon>
        <taxon>Telluraves</taxon>
        <taxon>Strigiformes</taxon>
        <taxon>Strigidae</taxon>
        <taxon>Bubo</taxon>
    </lineage>
</organism>
<feature type="repeat" description="TPR" evidence="9">
    <location>
        <begin position="871"/>
        <end position="904"/>
    </location>
</feature>
<dbReference type="Pfam" id="PF13424">
    <property type="entry name" value="TPR_12"/>
    <property type="match status" value="2"/>
</dbReference>
<feature type="coiled-coil region" evidence="10">
    <location>
        <begin position="6"/>
        <end position="79"/>
    </location>
</feature>
<evidence type="ECO:0000259" key="13">
    <source>
        <dbReference type="Pfam" id="PF24885"/>
    </source>
</evidence>
<dbReference type="GO" id="GO:0060026">
    <property type="term" value="P:convergent extension"/>
    <property type="evidence" value="ECO:0007669"/>
    <property type="project" value="TreeGrafter"/>
</dbReference>
<dbReference type="Proteomes" id="UP000694567">
    <property type="component" value="Unplaced"/>
</dbReference>
<evidence type="ECO:0000256" key="4">
    <source>
        <dbReference type="ARBA" id="ARBA00022803"/>
    </source>
</evidence>
<feature type="domain" description="Nephrocystin 3-like N-terminal" evidence="11">
    <location>
        <begin position="401"/>
        <end position="525"/>
    </location>
</feature>
<dbReference type="Pfam" id="PF24885">
    <property type="entry name" value="TPR_NPHP3"/>
    <property type="match status" value="1"/>
</dbReference>
<evidence type="ECO:0000256" key="5">
    <source>
        <dbReference type="ARBA" id="ARBA00023054"/>
    </source>
</evidence>
<feature type="domain" description="Nephrocystin-3 TPR-repeats region" evidence="13">
    <location>
        <begin position="742"/>
        <end position="969"/>
    </location>
</feature>
<dbReference type="InterPro" id="IPR019734">
    <property type="entry name" value="TPR_rpt"/>
</dbReference>
<evidence type="ECO:0000256" key="6">
    <source>
        <dbReference type="ARBA" id="ARBA00023069"/>
    </source>
</evidence>
<dbReference type="InterPro" id="IPR056885">
    <property type="entry name" value="TPR_NPHP3"/>
</dbReference>
<evidence type="ECO:0000256" key="2">
    <source>
        <dbReference type="ARBA" id="ARBA00022687"/>
    </source>
</evidence>
<dbReference type="SUPFAM" id="SSF52540">
    <property type="entry name" value="P-loop containing nucleoside triphosphate hydrolases"/>
    <property type="match status" value="1"/>
</dbReference>
<dbReference type="FunFam" id="1.25.40.10:FF:000362">
    <property type="entry name" value="Nephrocystin-3"/>
    <property type="match status" value="1"/>
</dbReference>
<dbReference type="SMART" id="SM00028">
    <property type="entry name" value="TPR"/>
    <property type="match status" value="6"/>
</dbReference>
<comment type="subcellular location">
    <subcellularLocation>
        <location evidence="1">Cell projection</location>
        <location evidence="1">Cilium</location>
    </subcellularLocation>
</comment>
<evidence type="ECO:0000259" key="11">
    <source>
        <dbReference type="Pfam" id="PF24883"/>
    </source>
</evidence>
<keyword evidence="3" id="KW-0677">Repeat</keyword>
<protein>
    <recommendedName>
        <fullName evidence="8">Nephrocystin-3</fullName>
    </recommendedName>
</protein>
<feature type="repeat" description="TPR" evidence="9">
    <location>
        <begin position="1021"/>
        <end position="1054"/>
    </location>
</feature>
<dbReference type="AlphaFoldDB" id="A0A8C0FII4"/>
<dbReference type="InterPro" id="IPR056886">
    <property type="entry name" value="NPHP3_ab_dom"/>
</dbReference>
<dbReference type="Gene3D" id="1.25.40.10">
    <property type="entry name" value="Tetratricopeptide repeat domain"/>
    <property type="match status" value="2"/>
</dbReference>
<dbReference type="GO" id="GO:0097543">
    <property type="term" value="C:ciliary inversin compartment"/>
    <property type="evidence" value="ECO:0007669"/>
    <property type="project" value="TreeGrafter"/>
</dbReference>
<dbReference type="Pfam" id="PF25022">
    <property type="entry name" value="NPHP3"/>
    <property type="match status" value="1"/>
</dbReference>
<dbReference type="GO" id="GO:0060993">
    <property type="term" value="P:kidney morphogenesis"/>
    <property type="evidence" value="ECO:0007669"/>
    <property type="project" value="TreeGrafter"/>
</dbReference>
<evidence type="ECO:0000256" key="1">
    <source>
        <dbReference type="ARBA" id="ARBA00004138"/>
    </source>
</evidence>
<keyword evidence="7" id="KW-0966">Cell projection</keyword>
<feature type="repeat" description="TPR" evidence="9">
    <location>
        <begin position="979"/>
        <end position="1012"/>
    </location>
</feature>
<evidence type="ECO:0000313" key="16">
    <source>
        <dbReference type="Proteomes" id="UP000694567"/>
    </source>
</evidence>
<reference evidence="15" key="2">
    <citation type="submission" date="2025-09" db="UniProtKB">
        <authorList>
            <consortium name="Ensembl"/>
        </authorList>
    </citation>
    <scope>IDENTIFICATION</scope>
</reference>
<dbReference type="PANTHER" id="PTHR45641">
    <property type="entry name" value="TETRATRICOPEPTIDE REPEAT PROTEIN (AFU_ORTHOLOGUE AFUA_6G03870)"/>
    <property type="match status" value="1"/>
</dbReference>
<feature type="domain" description="Nephrocystin 3 helical" evidence="12">
    <location>
        <begin position="550"/>
        <end position="697"/>
    </location>
</feature>
<dbReference type="Ensembl" id="ENSBOBT00000019562.1">
    <property type="protein sequence ID" value="ENSBOBP00000019125.1"/>
    <property type="gene ID" value="ENSBOBG00000011641.1"/>
</dbReference>
<accession>A0A8C0FII4</accession>
<dbReference type="FunFam" id="1.25.40.10:FF:000150">
    <property type="entry name" value="Nephrocystin-3"/>
    <property type="match status" value="1"/>
</dbReference>
<evidence type="ECO:0000256" key="9">
    <source>
        <dbReference type="PROSITE-ProRule" id="PRU00339"/>
    </source>
</evidence>
<dbReference type="SUPFAM" id="SSF48452">
    <property type="entry name" value="TPR-like"/>
    <property type="match status" value="2"/>
</dbReference>
<dbReference type="Gene3D" id="3.40.50.300">
    <property type="entry name" value="P-loop containing nucleotide triphosphate hydrolases"/>
    <property type="match status" value="1"/>
</dbReference>
<name>A0A8C0FII4_BUBBB</name>
<evidence type="ECO:0000256" key="7">
    <source>
        <dbReference type="ARBA" id="ARBA00023273"/>
    </source>
</evidence>
<dbReference type="GO" id="GO:0097546">
    <property type="term" value="C:ciliary base"/>
    <property type="evidence" value="ECO:0007669"/>
    <property type="project" value="TreeGrafter"/>
</dbReference>
<sequence>MGTARYAALQKTYQKILREKESALEAKYQAMERAATFEHDRDKVKRQFKIFRETKENEIQDLLRAKRELEAKLQRLQAQGIQVFDPEESDSDDNCTDVTATGAQSEYWNGGALGSEPSMGSMMQLQQSFRGPEFAHSSIDVEGPFANINRDDWDAAVASLLQVTPLFSHSLWSNTVRCFIISTDETQPEVDIFVRNYSPKLQGICETMGYFFQVVHFSAENERPLKDVRKWEIEKSSLVILLLHLTLPSCLLEDCEEAFLRNPEEKPRLIYHRKEDDRVSSVSVQQLIEQISYMNKAKMIDHIGSVEEGAYEIYNCVEKIIKQDILGCEMIELEGKDLGSKEESTVPEEEVFGDVLWDAHDEQEQMEAFQQASNSTCELGFEKYFERLNDLVAAPAPIPPLLVSGGPGSGKSLLLSKWIQLQQKHSPNTLILYHFVGRPMSTSSESALIIKRLTLKLMQHSWLVSPLTLDPAKLLEEFPRWLEKLSARHQGSIIIIIDSIDQIQQAEKHMKWLIDPLPVNVRVIVSVNVETCPQAWRLWPTLHLDPLNSKDVQSLINAECNSANVKLTKEQEKKLERHCRSATTCNALYVTLLGKTIACTGNIDKTLQQCFQCQDTVSLYRLVLRSIQESLQSDKEKGLLREMLCVIGVSHNGVSESELMELYPELSSAVLASLVHSLHKMCLLTYGCGLLKFQHLQWIGLIVVCLFRHSGMAIACLPSFHIKLTSSVSPLRVLILVCFSFNSRDRVTWRSADELPWLFQQQGDKQKLHKCLLNLFVSQNLYKRGHFAELLSYWQLVGKDKSSMAAEYFDSLKEYEKSCEGEESMICLADLYETLGRFLKDLGLLSQAVAPLQRSLEIRETALDPDHPRVAQSLHQLAGVYVQWKKFGNAEQLYKQALEISENAYGAEHPRVARELDALATLYQKQNKYEQAEQLRKKSFKIRQKAARRKGSLCGFALLRQRALQLEELTLGKDTPDNARTLNELGVLYYLQNNLETAELFLKRSLEMRERVLGPDHPDCAQSLNNLAALYNEKKHYDKAEELYEKALDIRRRALAPDHPSLAYTVKHLAVLYKKMGKLDKAVPLYELAVEIRQKSFGPKHPSVATALVNLAVLYLIYYKNSWMKQNILDLLHFVDSMACFVCLFQLCFTLLQSYEGGDFEKAAELYKRAMEIKEAETLLIGGKTTSRHSSSGDTFSLKSALSPNIFLEHGQR</sequence>
<dbReference type="InterPro" id="IPR027417">
    <property type="entry name" value="P-loop_NTPase"/>
</dbReference>
<dbReference type="PANTHER" id="PTHR45641:SF19">
    <property type="entry name" value="NEPHROCYSTIN-3"/>
    <property type="match status" value="1"/>
</dbReference>
<evidence type="ECO:0000256" key="3">
    <source>
        <dbReference type="ARBA" id="ARBA00022737"/>
    </source>
</evidence>
<evidence type="ECO:0000313" key="15">
    <source>
        <dbReference type="Ensembl" id="ENSBOBP00000019125.1"/>
    </source>
</evidence>
<reference evidence="15" key="1">
    <citation type="submission" date="2025-08" db="UniProtKB">
        <authorList>
            <consortium name="Ensembl"/>
        </authorList>
    </citation>
    <scope>IDENTIFICATION</scope>
</reference>
<dbReference type="FunFam" id="3.40.50.300:FF:000693">
    <property type="entry name" value="Nephrocystin-3"/>
    <property type="match status" value="1"/>
</dbReference>
<evidence type="ECO:0000259" key="12">
    <source>
        <dbReference type="Pfam" id="PF24884"/>
    </source>
</evidence>
<dbReference type="Pfam" id="PF24883">
    <property type="entry name" value="NPHP3_N"/>
    <property type="match status" value="1"/>
</dbReference>
<feature type="domain" description="Nephrocystin-3 alpha-beta" evidence="14">
    <location>
        <begin position="171"/>
        <end position="327"/>
    </location>
</feature>
<dbReference type="InterPro" id="IPR056883">
    <property type="entry name" value="NPHP3_hel"/>
</dbReference>
<keyword evidence="5 10" id="KW-0175">Coiled coil</keyword>
<dbReference type="PROSITE" id="PS50005">
    <property type="entry name" value="TPR"/>
    <property type="match status" value="4"/>
</dbReference>
<dbReference type="Pfam" id="PF24884">
    <property type="entry name" value="NPHP3_hel"/>
    <property type="match status" value="1"/>
</dbReference>
<dbReference type="GO" id="GO:0007368">
    <property type="term" value="P:determination of left/right symmetry"/>
    <property type="evidence" value="ECO:0007669"/>
    <property type="project" value="TreeGrafter"/>
</dbReference>
<feature type="repeat" description="TPR" evidence="9">
    <location>
        <begin position="1063"/>
        <end position="1096"/>
    </location>
</feature>
<evidence type="ECO:0000256" key="8">
    <source>
        <dbReference type="ARBA" id="ARBA00040387"/>
    </source>
</evidence>
<dbReference type="InterPro" id="IPR011990">
    <property type="entry name" value="TPR-like_helical_dom_sf"/>
</dbReference>
<dbReference type="GO" id="GO:0016055">
    <property type="term" value="P:Wnt signaling pathway"/>
    <property type="evidence" value="ECO:0007669"/>
    <property type="project" value="UniProtKB-KW"/>
</dbReference>
<keyword evidence="4 9" id="KW-0802">TPR repeat</keyword>
<dbReference type="InterPro" id="IPR056884">
    <property type="entry name" value="NPHP3-like_N"/>
</dbReference>
<keyword evidence="2" id="KW-0879">Wnt signaling pathway</keyword>
<dbReference type="PROSITE" id="PS50293">
    <property type="entry name" value="TPR_REGION"/>
    <property type="match status" value="1"/>
</dbReference>
<keyword evidence="16" id="KW-1185">Reference proteome</keyword>